<proteinExistence type="predicted"/>
<gene>
    <name evidence="1" type="ORF">V1525DRAFT_387324</name>
</gene>
<sequence length="595" mass="67277">MLEQIIRSHGIRLRGSTANLDATEQARDLTDLCEYLDGALTLDASLNFDQDGEMRYIGPSSGRLEFQAIFEGQDGAETETESSNPTHRSAHTRTRDEFYNSNRFLQTIMEDDAVDEELVSHLLDLYFIWENPWFPVVNEALFRSSWAEGGRYFSPLLLYCILASGSRFSDRPEVRSDPDDSNTAGKLFVEKAEILLHYDLKWPSITTIQSLAIMTTVYHSMGADAAGWLRQGMASRLALDTGMNIDPALLPGNVSLPPEEFNLRRQIYWALYFHDKLAASYTGRVCTLLDSQSIIKLPSYSNTVLSHSVGRCGPFERRTSTQLLIAMTSLCQIIEKVLQSLWALRPLMGDVQRSEFFTSCLLELKTWFYDLPSYLRIDKRNELPQVYTMHMVYHTAFILLAKPFIKNLPENSASSYPEVWSKAKELCQESAKATYLIAQKYRNEFGSFRLSPITATYCTLSAALALLDDIGSDSGERESNFHNTGVETCLKVLEELSTSWNPAKRIWSNLNRLYERARAKHGRTTEPDILGKVTIDPSSLDLSYFQGYEDIFGALSHDNVSESENIGPSFPSNALSSDYIMLSKTGELQYYGYSS</sequence>
<evidence type="ECO:0000313" key="1">
    <source>
        <dbReference type="EMBL" id="KAK9238586.1"/>
    </source>
</evidence>
<dbReference type="EMBL" id="MU971354">
    <property type="protein sequence ID" value="KAK9238586.1"/>
    <property type="molecule type" value="Genomic_DNA"/>
</dbReference>
<organism evidence="1 2">
    <name type="scientific">Lipomyces kononenkoae</name>
    <name type="common">Yeast</name>
    <dbReference type="NCBI Taxonomy" id="34357"/>
    <lineage>
        <taxon>Eukaryota</taxon>
        <taxon>Fungi</taxon>
        <taxon>Dikarya</taxon>
        <taxon>Ascomycota</taxon>
        <taxon>Saccharomycotina</taxon>
        <taxon>Lipomycetes</taxon>
        <taxon>Lipomycetales</taxon>
        <taxon>Lipomycetaceae</taxon>
        <taxon>Lipomyces</taxon>
    </lineage>
</organism>
<dbReference type="Proteomes" id="UP001433508">
    <property type="component" value="Unassembled WGS sequence"/>
</dbReference>
<accession>A0ACC3T4M0</accession>
<evidence type="ECO:0000313" key="2">
    <source>
        <dbReference type="Proteomes" id="UP001433508"/>
    </source>
</evidence>
<reference evidence="2" key="1">
    <citation type="journal article" date="2024" name="Front. Bioeng. Biotechnol.">
        <title>Genome-scale model development and genomic sequencing of the oleaginous clade Lipomyces.</title>
        <authorList>
            <person name="Czajka J.J."/>
            <person name="Han Y."/>
            <person name="Kim J."/>
            <person name="Mondo S.J."/>
            <person name="Hofstad B.A."/>
            <person name="Robles A."/>
            <person name="Haridas S."/>
            <person name="Riley R."/>
            <person name="LaButti K."/>
            <person name="Pangilinan J."/>
            <person name="Andreopoulos W."/>
            <person name="Lipzen A."/>
            <person name="Yan J."/>
            <person name="Wang M."/>
            <person name="Ng V."/>
            <person name="Grigoriev I.V."/>
            <person name="Spatafora J.W."/>
            <person name="Magnuson J.K."/>
            <person name="Baker S.E."/>
            <person name="Pomraning K.R."/>
        </authorList>
    </citation>
    <scope>NUCLEOTIDE SEQUENCE [LARGE SCALE GENOMIC DNA]</scope>
    <source>
        <strain evidence="2">CBS 7786</strain>
    </source>
</reference>
<name>A0ACC3T4M0_LIPKO</name>
<protein>
    <submittedName>
        <fullName evidence="1">Phosphoesterase family protein</fullName>
    </submittedName>
</protein>
<comment type="caution">
    <text evidence="1">The sequence shown here is derived from an EMBL/GenBank/DDBJ whole genome shotgun (WGS) entry which is preliminary data.</text>
</comment>
<keyword evidence="2" id="KW-1185">Reference proteome</keyword>